<feature type="compositionally biased region" description="Basic and acidic residues" evidence="2">
    <location>
        <begin position="198"/>
        <end position="223"/>
    </location>
</feature>
<feature type="region of interest" description="Disordered" evidence="2">
    <location>
        <begin position="44"/>
        <end position="156"/>
    </location>
</feature>
<feature type="compositionally biased region" description="Basic and acidic residues" evidence="2">
    <location>
        <begin position="485"/>
        <end position="531"/>
    </location>
</feature>
<feature type="compositionally biased region" description="Low complexity" evidence="2">
    <location>
        <begin position="734"/>
        <end position="751"/>
    </location>
</feature>
<feature type="compositionally biased region" description="Pro residues" evidence="2">
    <location>
        <begin position="83"/>
        <end position="92"/>
    </location>
</feature>
<evidence type="ECO:0000259" key="3">
    <source>
        <dbReference type="PROSITE" id="PS50222"/>
    </source>
</evidence>
<evidence type="ECO:0000313" key="4">
    <source>
        <dbReference type="EMBL" id="CAH0368577.1"/>
    </source>
</evidence>
<gene>
    <name evidence="4" type="ORF">PECAL_2P16470</name>
</gene>
<feature type="compositionally biased region" description="Low complexity" evidence="2">
    <location>
        <begin position="562"/>
        <end position="571"/>
    </location>
</feature>
<accession>A0A8J2SK90</accession>
<dbReference type="PROSITE" id="PS00018">
    <property type="entry name" value="EF_HAND_1"/>
    <property type="match status" value="1"/>
</dbReference>
<feature type="compositionally biased region" description="Basic residues" evidence="2">
    <location>
        <begin position="227"/>
        <end position="239"/>
    </location>
</feature>
<feature type="compositionally biased region" description="Basic and acidic residues" evidence="2">
    <location>
        <begin position="843"/>
        <end position="857"/>
    </location>
</feature>
<dbReference type="EMBL" id="CAKKNE010000002">
    <property type="protein sequence ID" value="CAH0368577.1"/>
    <property type="molecule type" value="Genomic_DNA"/>
</dbReference>
<dbReference type="PROSITE" id="PS50222">
    <property type="entry name" value="EF_HAND_2"/>
    <property type="match status" value="1"/>
</dbReference>
<feature type="compositionally biased region" description="Low complexity" evidence="2">
    <location>
        <begin position="463"/>
        <end position="479"/>
    </location>
</feature>
<keyword evidence="5" id="KW-1185">Reference proteome</keyword>
<dbReference type="InterPro" id="IPR018247">
    <property type="entry name" value="EF_Hand_1_Ca_BS"/>
</dbReference>
<feature type="compositionally biased region" description="Basic and acidic residues" evidence="2">
    <location>
        <begin position="819"/>
        <end position="833"/>
    </location>
</feature>
<feature type="compositionally biased region" description="Basic and acidic residues" evidence="2">
    <location>
        <begin position="316"/>
        <end position="338"/>
    </location>
</feature>
<feature type="compositionally biased region" description="Low complexity" evidence="2">
    <location>
        <begin position="1049"/>
        <end position="1058"/>
    </location>
</feature>
<feature type="region of interest" description="Disordered" evidence="2">
    <location>
        <begin position="721"/>
        <end position="857"/>
    </location>
</feature>
<organism evidence="4 5">
    <name type="scientific">Pelagomonas calceolata</name>
    <dbReference type="NCBI Taxonomy" id="35677"/>
    <lineage>
        <taxon>Eukaryota</taxon>
        <taxon>Sar</taxon>
        <taxon>Stramenopiles</taxon>
        <taxon>Ochrophyta</taxon>
        <taxon>Pelagophyceae</taxon>
        <taxon>Pelagomonadales</taxon>
        <taxon>Pelagomonadaceae</taxon>
        <taxon>Pelagomonas</taxon>
    </lineage>
</organism>
<dbReference type="Proteomes" id="UP000789595">
    <property type="component" value="Unassembled WGS sequence"/>
</dbReference>
<keyword evidence="1" id="KW-0106">Calcium</keyword>
<dbReference type="InterPro" id="IPR002048">
    <property type="entry name" value="EF_hand_dom"/>
</dbReference>
<dbReference type="GO" id="GO:0005509">
    <property type="term" value="F:calcium ion binding"/>
    <property type="evidence" value="ECO:0007669"/>
    <property type="project" value="InterPro"/>
</dbReference>
<feature type="compositionally biased region" description="Pro residues" evidence="2">
    <location>
        <begin position="994"/>
        <end position="1008"/>
    </location>
</feature>
<feature type="compositionally biased region" description="Acidic residues" evidence="2">
    <location>
        <begin position="1081"/>
        <end position="1097"/>
    </location>
</feature>
<proteinExistence type="predicted"/>
<feature type="compositionally biased region" description="Basic and acidic residues" evidence="2">
    <location>
        <begin position="721"/>
        <end position="731"/>
    </location>
</feature>
<feature type="region of interest" description="Disordered" evidence="2">
    <location>
        <begin position="983"/>
        <end position="1097"/>
    </location>
</feature>
<dbReference type="SUPFAM" id="SSF63748">
    <property type="entry name" value="Tudor/PWWP/MBT"/>
    <property type="match status" value="1"/>
</dbReference>
<protein>
    <recommendedName>
        <fullName evidence="3">EF-hand domain-containing protein</fullName>
    </recommendedName>
</protein>
<name>A0A8J2SK90_9STRA</name>
<evidence type="ECO:0000256" key="2">
    <source>
        <dbReference type="SAM" id="MobiDB-lite"/>
    </source>
</evidence>
<feature type="compositionally biased region" description="Acidic residues" evidence="2">
    <location>
        <begin position="754"/>
        <end position="764"/>
    </location>
</feature>
<feature type="compositionally biased region" description="Basic residues" evidence="2">
    <location>
        <begin position="63"/>
        <end position="75"/>
    </location>
</feature>
<dbReference type="SUPFAM" id="SSF47473">
    <property type="entry name" value="EF-hand"/>
    <property type="match status" value="1"/>
</dbReference>
<evidence type="ECO:0000313" key="5">
    <source>
        <dbReference type="Proteomes" id="UP000789595"/>
    </source>
</evidence>
<feature type="region of interest" description="Disordered" evidence="2">
    <location>
        <begin position="870"/>
        <end position="889"/>
    </location>
</feature>
<feature type="domain" description="EF-hand" evidence="3">
    <location>
        <begin position="577"/>
        <end position="612"/>
    </location>
</feature>
<dbReference type="SMART" id="SM00333">
    <property type="entry name" value="TUDOR"/>
    <property type="match status" value="1"/>
</dbReference>
<dbReference type="AlphaFoldDB" id="A0A8J2SK90"/>
<feature type="region of interest" description="Disordered" evidence="2">
    <location>
        <begin position="429"/>
        <end position="573"/>
    </location>
</feature>
<feature type="compositionally biased region" description="Low complexity" evidence="2">
    <location>
        <begin position="983"/>
        <end position="993"/>
    </location>
</feature>
<dbReference type="OrthoDB" id="43557at2759"/>
<dbReference type="CDD" id="cd04508">
    <property type="entry name" value="Tudor_SF"/>
    <property type="match status" value="1"/>
</dbReference>
<feature type="region of interest" description="Disordered" evidence="2">
    <location>
        <begin position="935"/>
        <end position="955"/>
    </location>
</feature>
<evidence type="ECO:0000256" key="1">
    <source>
        <dbReference type="ARBA" id="ARBA00022837"/>
    </source>
</evidence>
<reference evidence="4" key="1">
    <citation type="submission" date="2021-11" db="EMBL/GenBank/DDBJ databases">
        <authorList>
            <consortium name="Genoscope - CEA"/>
            <person name="William W."/>
        </authorList>
    </citation>
    <scope>NUCLEOTIDE SEQUENCE</scope>
</reference>
<dbReference type="InterPro" id="IPR011992">
    <property type="entry name" value="EF-hand-dom_pair"/>
</dbReference>
<feature type="compositionally biased region" description="Acidic residues" evidence="2">
    <location>
        <begin position="789"/>
        <end position="807"/>
    </location>
</feature>
<dbReference type="InterPro" id="IPR002999">
    <property type="entry name" value="Tudor"/>
</dbReference>
<feature type="region of interest" description="Disordered" evidence="2">
    <location>
        <begin position="300"/>
        <end position="339"/>
    </location>
</feature>
<dbReference type="Gene3D" id="2.30.30.140">
    <property type="match status" value="1"/>
</dbReference>
<comment type="caution">
    <text evidence="4">The sequence shown here is derived from an EMBL/GenBank/DDBJ whole genome shotgun (WGS) entry which is preliminary data.</text>
</comment>
<sequence length="1097" mass="121139">MVAGIVVMVGGGQQPAAQQNMMFGGAQLKPLKASSSAPLGKVGNLPGGMSASLKSLMDSTQVPRKRVRPKRRRKILPLIQYRAPPPQPPRPAGGPRRGPRRQRPVQESDDQSTADPFAFRQSEPLSKPKHATHWSAMLRGEQKSMAEQVTRFPERDEPAMWAAKDEQHAIECRQKAYAEAAEARRADDAVNAYKRDLELRRRQREQQQKKEAEEEKAKKEADARAAAARKRALPKKRRLRPELSPLKAGQAKTVSIQEPPKQEKKVVDVNAEDEGDLWDAILNDDAPSAPPVVVEQKKATHYGHISPEKSQQMQRPMRDVVAEQKARWKKKREQEKRFLKQQVAKARRDLDKRAHVRVDARPLRGNSNLVKAHQGSLMPGFDASGSFIDKEGALPLREDGVRPMTGKKISRRYGEDWLAEHFKSLVGGGGVVAFTPGEDQADEEMEPHESPSRPFTASLLANRPSTTASSRRGAASPASVEEEEASPRARALEESARKNAEAVAALREDTARLAKKNAEEDTRRARFEEFKATGSRDALRVETAPEPDALVVSQEPAEEAESSASGGAPVGDKTRAALEARLREIFDRVDTSGDGEISVVEAVKALRKDDGFAEVLGFDEATRVRQEDGTKDQLILALGALDSDGDKNISWAEFRRVALDDETPATPQKQITNFAVGTRIEARYEAGDEWYAGVIEVAHEDGSYDVLYDDGDREANVSADLVKREGPDSKRKTPPVAATPVVAAQTPATAASDDYGDSFDDFEEPPSTAKKSPMPVVAEGGDDARQLDFEPESAPELAPEPEADEPAPVDPLSPGAAAFEKEKEKLAQQKAEKAALSPYKSPPPEKKAEMLAKAKAERAAKQEAARIEYEAQQERDRIERERREEEERIERERLAAIKAEEDRIAAERAEAERLERERLAAIREEELRIEKERREAERIAREKAAAEEAERERRKREMEAQLARERAEMEERNRIQAEQMDKALAALAAAAPAPASPPPSAKLEPPTPGTDYGDDEFENSAATPKYEESFEADAPATPAVDAIPEDSVAAPAPLLAPTPEHRPPPPSKMETPFSHASTEGYGEDDDFEDEDFADFED</sequence>
<dbReference type="Gene3D" id="1.10.238.10">
    <property type="entry name" value="EF-hand"/>
    <property type="match status" value="1"/>
</dbReference>
<feature type="region of interest" description="Disordered" evidence="2">
    <location>
        <begin position="198"/>
        <end position="267"/>
    </location>
</feature>